<keyword evidence="3" id="KW-1185">Reference proteome</keyword>
<comment type="caution">
    <text evidence="2">The sequence shown here is derived from an EMBL/GenBank/DDBJ whole genome shotgun (WGS) entry which is preliminary data.</text>
</comment>
<sequence length="493" mass="54830">MESLIRQFGTMIQQLTVPAMSTSGETLYATEFPKFCSDTSQTSTSVPSTGLKMTMTSSNSTCDAQAQCSFPDELSPGVWVSALKGDLTVSNTTIFSYPTNGILNIFVSSLTLDCMVQNGNKYILKSRETFNAYGGDPPNFFLCLELHFVKEYMFYYYIGTNYDLFAADQLLGHSTDEGLTQACNRQEPYDTGSFVMFVKQGMVESGNVSTQCPDGMLAQFASVNITNNAGQNDYCSETSLDVCTDRTMMNYTYNETCTNVKTYSAGGIYTCLHAITEGTVTFLTVWNNDTTAFQRVGATVYATEAPRFCNDSDQTPYAVGDLNGVNCPDYESTTTVNVTTTVTEPVETSSASLELLALLVLLILIPLIIILVLLIKKFILPKLRKPKPVLPKKKIIDLGRADQNAKKTFRLHSYQTDDTRNLVPIFKPKKPIRVSPVFDSMWEPGKLPFLLPLPKVEPLYHDTLEDYLRARLPRRPSHLSLYSFDSVIFSTDP</sequence>
<gene>
    <name evidence="2" type="ORF">KUTeg_024395</name>
</gene>
<keyword evidence="1" id="KW-0812">Transmembrane</keyword>
<keyword evidence="1" id="KW-1133">Transmembrane helix</keyword>
<evidence type="ECO:0000313" key="3">
    <source>
        <dbReference type="Proteomes" id="UP001217089"/>
    </source>
</evidence>
<feature type="transmembrane region" description="Helical" evidence="1">
    <location>
        <begin position="355"/>
        <end position="375"/>
    </location>
</feature>
<evidence type="ECO:0000256" key="1">
    <source>
        <dbReference type="SAM" id="Phobius"/>
    </source>
</evidence>
<protein>
    <submittedName>
        <fullName evidence="2">Uncharacterized protein</fullName>
    </submittedName>
</protein>
<proteinExistence type="predicted"/>
<evidence type="ECO:0000313" key="2">
    <source>
        <dbReference type="EMBL" id="KAJ8297864.1"/>
    </source>
</evidence>
<dbReference type="Proteomes" id="UP001217089">
    <property type="component" value="Unassembled WGS sequence"/>
</dbReference>
<dbReference type="EMBL" id="JARBDR010000923">
    <property type="protein sequence ID" value="KAJ8297864.1"/>
    <property type="molecule type" value="Genomic_DNA"/>
</dbReference>
<accession>A0ABQ9DXR7</accession>
<keyword evidence="1" id="KW-0472">Membrane</keyword>
<organism evidence="2 3">
    <name type="scientific">Tegillarca granosa</name>
    <name type="common">Malaysian cockle</name>
    <name type="synonym">Anadara granosa</name>
    <dbReference type="NCBI Taxonomy" id="220873"/>
    <lineage>
        <taxon>Eukaryota</taxon>
        <taxon>Metazoa</taxon>
        <taxon>Spiralia</taxon>
        <taxon>Lophotrochozoa</taxon>
        <taxon>Mollusca</taxon>
        <taxon>Bivalvia</taxon>
        <taxon>Autobranchia</taxon>
        <taxon>Pteriomorphia</taxon>
        <taxon>Arcoida</taxon>
        <taxon>Arcoidea</taxon>
        <taxon>Arcidae</taxon>
        <taxon>Tegillarca</taxon>
    </lineage>
</organism>
<reference evidence="2 3" key="1">
    <citation type="submission" date="2022-12" db="EMBL/GenBank/DDBJ databases">
        <title>Chromosome-level genome of Tegillarca granosa.</title>
        <authorList>
            <person name="Kim J."/>
        </authorList>
    </citation>
    <scope>NUCLEOTIDE SEQUENCE [LARGE SCALE GENOMIC DNA]</scope>
    <source>
        <strain evidence="2">Teg-2019</strain>
        <tissue evidence="2">Adductor muscle</tissue>
    </source>
</reference>
<name>A0ABQ9DXR7_TEGGR</name>